<dbReference type="SUPFAM" id="SSF52317">
    <property type="entry name" value="Class I glutamine amidotransferase-like"/>
    <property type="match status" value="1"/>
</dbReference>
<feature type="binding site" evidence="11">
    <location>
        <position position="72"/>
    </location>
    <ligand>
        <name>Mg(2+)</name>
        <dbReference type="ChEBI" id="CHEBI:18420"/>
    </ligand>
</feature>
<dbReference type="Proteomes" id="UP000034508">
    <property type="component" value="Unassembled WGS sequence"/>
</dbReference>
<dbReference type="GO" id="GO:0004359">
    <property type="term" value="F:glutaminase activity"/>
    <property type="evidence" value="ECO:0007669"/>
    <property type="project" value="RHEA"/>
</dbReference>
<comment type="catalytic activity">
    <reaction evidence="10 11">
        <text>UTP + L-glutamine + ATP + H2O = CTP + L-glutamate + ADP + phosphate + 2 H(+)</text>
        <dbReference type="Rhea" id="RHEA:26426"/>
        <dbReference type="ChEBI" id="CHEBI:15377"/>
        <dbReference type="ChEBI" id="CHEBI:15378"/>
        <dbReference type="ChEBI" id="CHEBI:29985"/>
        <dbReference type="ChEBI" id="CHEBI:30616"/>
        <dbReference type="ChEBI" id="CHEBI:37563"/>
        <dbReference type="ChEBI" id="CHEBI:43474"/>
        <dbReference type="ChEBI" id="CHEBI:46398"/>
        <dbReference type="ChEBI" id="CHEBI:58359"/>
        <dbReference type="ChEBI" id="CHEBI:456216"/>
        <dbReference type="EC" id="6.3.4.2"/>
    </reaction>
</comment>
<dbReference type="InterPro" id="IPR017926">
    <property type="entry name" value="GATASE"/>
</dbReference>
<evidence type="ECO:0000256" key="6">
    <source>
        <dbReference type="ARBA" id="ARBA00022840"/>
    </source>
</evidence>
<evidence type="ECO:0000313" key="14">
    <source>
        <dbReference type="EMBL" id="KKQ18701.1"/>
    </source>
</evidence>
<dbReference type="GO" id="GO:0044210">
    <property type="term" value="P:'de novo' CTP biosynthetic process"/>
    <property type="evidence" value="ECO:0007669"/>
    <property type="project" value="UniProtKB-UniRule"/>
</dbReference>
<dbReference type="GO" id="GO:0042802">
    <property type="term" value="F:identical protein binding"/>
    <property type="evidence" value="ECO:0007669"/>
    <property type="project" value="TreeGrafter"/>
</dbReference>
<dbReference type="PATRIC" id="fig|1618331.3.peg.126"/>
<dbReference type="GO" id="GO:0046872">
    <property type="term" value="F:metal ion binding"/>
    <property type="evidence" value="ECO:0007669"/>
    <property type="project" value="UniProtKB-KW"/>
</dbReference>
<dbReference type="Gene3D" id="3.40.50.880">
    <property type="match status" value="1"/>
</dbReference>
<evidence type="ECO:0000256" key="9">
    <source>
        <dbReference type="ARBA" id="ARBA00022975"/>
    </source>
</evidence>
<evidence type="ECO:0000256" key="3">
    <source>
        <dbReference type="ARBA" id="ARBA00022598"/>
    </source>
</evidence>
<dbReference type="NCBIfam" id="NF003792">
    <property type="entry name" value="PRK05380.1"/>
    <property type="match status" value="1"/>
</dbReference>
<dbReference type="UniPathway" id="UPA00159">
    <property type="reaction ID" value="UER00277"/>
</dbReference>
<feature type="binding site" evidence="11">
    <location>
        <position position="225"/>
    </location>
    <ligand>
        <name>CTP</name>
        <dbReference type="ChEBI" id="CHEBI:37563"/>
        <note>allosteric inhibitor</note>
    </ligand>
</feature>
<comment type="activity regulation">
    <text evidence="11">Allosterically activated by GTP, when glutamine is the substrate; GTP has no effect on the reaction when ammonia is the substrate. The allosteric effector GTP functions by stabilizing the protein conformation that binds the tetrahedral intermediate(s) formed during glutamine hydrolysis. Inhibited by the product CTP, via allosteric rather than competitive inhibition.</text>
</comment>
<dbReference type="GO" id="GO:0003883">
    <property type="term" value="F:CTP synthase activity"/>
    <property type="evidence" value="ECO:0007669"/>
    <property type="project" value="UniProtKB-UniRule"/>
</dbReference>
<feature type="binding site" evidence="11">
    <location>
        <position position="243"/>
    </location>
    <ligand>
        <name>ATP</name>
        <dbReference type="ChEBI" id="CHEBI:30616"/>
    </ligand>
</feature>
<keyword evidence="5 11" id="KW-0547">Nucleotide-binding</keyword>
<dbReference type="Gene3D" id="3.40.50.300">
    <property type="entry name" value="P-loop containing nucleotide triphosphate hydrolases"/>
    <property type="match status" value="1"/>
</dbReference>
<comment type="caution">
    <text evidence="11">Lacks conserved residue(s) required for the propagation of feature annotation.</text>
</comment>
<dbReference type="InterPro" id="IPR029062">
    <property type="entry name" value="Class_I_gatase-like"/>
</dbReference>
<comment type="pathway">
    <text evidence="1 11">Pyrimidine metabolism; CTP biosynthesis via de novo pathway; CTP from UDP: step 2/2.</text>
</comment>
<evidence type="ECO:0000256" key="2">
    <source>
        <dbReference type="ARBA" id="ARBA00007533"/>
    </source>
</evidence>
<feature type="binding site" evidence="11">
    <location>
        <position position="14"/>
    </location>
    <ligand>
        <name>UTP</name>
        <dbReference type="ChEBI" id="CHEBI:46398"/>
    </ligand>
</feature>
<dbReference type="InterPro" id="IPR004468">
    <property type="entry name" value="CTP_synthase"/>
</dbReference>
<dbReference type="PANTHER" id="PTHR11550:SF0">
    <property type="entry name" value="CTP SYNTHASE-RELATED"/>
    <property type="match status" value="1"/>
</dbReference>
<keyword evidence="8 11" id="KW-0315">Glutamine amidotransferase</keyword>
<dbReference type="NCBIfam" id="TIGR00337">
    <property type="entry name" value="PyrG"/>
    <property type="match status" value="1"/>
</dbReference>
<feature type="binding site" evidence="11">
    <location>
        <position position="414"/>
    </location>
    <ligand>
        <name>L-glutamine</name>
        <dbReference type="ChEBI" id="CHEBI:58359"/>
    </ligand>
</feature>
<proteinExistence type="inferred from homology"/>
<protein>
    <recommendedName>
        <fullName evidence="11">CTP synthase</fullName>
        <ecNumber evidence="11">6.3.4.2</ecNumber>
    </recommendedName>
    <alternativeName>
        <fullName evidence="11">Cytidine 5'-triphosphate synthase</fullName>
    </alternativeName>
    <alternativeName>
        <fullName evidence="11">Cytidine triphosphate synthetase</fullName>
        <shortName evidence="11">CTP synthetase</shortName>
        <shortName evidence="11">CTPS</shortName>
    </alternativeName>
    <alternativeName>
        <fullName evidence="11">UTP--ammonia ligase</fullName>
    </alternativeName>
</protein>
<feature type="binding site" evidence="11">
    <location>
        <begin position="15"/>
        <end position="20"/>
    </location>
    <ligand>
        <name>ATP</name>
        <dbReference type="ChEBI" id="CHEBI:30616"/>
    </ligand>
</feature>
<feature type="domain" description="CTP synthase N-terminal" evidence="13">
    <location>
        <begin position="4"/>
        <end position="267"/>
    </location>
</feature>
<dbReference type="EMBL" id="LBSM01000002">
    <property type="protein sequence ID" value="KKQ18701.1"/>
    <property type="molecule type" value="Genomic_DNA"/>
</dbReference>
<dbReference type="CDD" id="cd03113">
    <property type="entry name" value="CTPS_N"/>
    <property type="match status" value="1"/>
</dbReference>
<keyword evidence="9 11" id="KW-0665">Pyrimidine biosynthesis</keyword>
<comment type="miscellaneous">
    <text evidence="11">CTPSs have evolved a hybrid strategy for distinguishing between UTP and CTP. The overlapping regions of the product feedback inhibitory and substrate sites recognize a common feature in both compounds, the triphosphate moiety. To differentiate isosteric substrate and product pyrimidine rings, an additional pocket far from the expected kinase/ligase catalytic site, specifically recognizes the cytosine and ribose portions of the product inhibitor.</text>
</comment>
<feature type="active site" evidence="11">
    <location>
        <position position="548"/>
    </location>
</feature>
<dbReference type="InterPro" id="IPR017456">
    <property type="entry name" value="CTP_synthase_N"/>
</dbReference>
<dbReference type="FunFam" id="3.40.50.300:FF:000009">
    <property type="entry name" value="CTP synthase"/>
    <property type="match status" value="1"/>
</dbReference>
<evidence type="ECO:0000313" key="15">
    <source>
        <dbReference type="Proteomes" id="UP000034508"/>
    </source>
</evidence>
<dbReference type="Pfam" id="PF00117">
    <property type="entry name" value="GATase"/>
    <property type="match status" value="1"/>
</dbReference>
<dbReference type="AlphaFoldDB" id="A0A0G0IRS3"/>
<dbReference type="PROSITE" id="PS51273">
    <property type="entry name" value="GATASE_TYPE_1"/>
    <property type="match status" value="1"/>
</dbReference>
<evidence type="ECO:0000256" key="1">
    <source>
        <dbReference type="ARBA" id="ARBA00005171"/>
    </source>
</evidence>
<feature type="active site" evidence="11">
    <location>
        <position position="550"/>
    </location>
</feature>
<dbReference type="SUPFAM" id="SSF52540">
    <property type="entry name" value="P-loop containing nucleoside triphosphate hydrolases"/>
    <property type="match status" value="1"/>
</dbReference>
<evidence type="ECO:0000256" key="11">
    <source>
        <dbReference type="HAMAP-Rule" id="MF_01227"/>
    </source>
</evidence>
<keyword evidence="6 11" id="KW-0067">ATP-binding</keyword>
<dbReference type="Pfam" id="PF06418">
    <property type="entry name" value="CTP_synth_N"/>
    <property type="match status" value="1"/>
</dbReference>
<name>A0A0G0IRS3_9BACT</name>
<dbReference type="GO" id="GO:0005524">
    <property type="term" value="F:ATP binding"/>
    <property type="evidence" value="ECO:0007669"/>
    <property type="project" value="UniProtKB-KW"/>
</dbReference>
<dbReference type="HAMAP" id="MF_01227">
    <property type="entry name" value="PyrG"/>
    <property type="match status" value="1"/>
</dbReference>
<comment type="similarity">
    <text evidence="2 11">Belongs to the CTP synthase family.</text>
</comment>
<accession>A0A0G0IRS3</accession>
<evidence type="ECO:0000259" key="13">
    <source>
        <dbReference type="Pfam" id="PF06418"/>
    </source>
</evidence>
<dbReference type="InterPro" id="IPR027417">
    <property type="entry name" value="P-loop_NTPase"/>
</dbReference>
<keyword evidence="7 11" id="KW-0460">Magnesium</keyword>
<dbReference type="GO" id="GO:0019856">
    <property type="term" value="P:pyrimidine nucleobase biosynthetic process"/>
    <property type="evidence" value="ECO:0007669"/>
    <property type="project" value="TreeGrafter"/>
</dbReference>
<comment type="catalytic activity">
    <reaction evidence="11">
        <text>L-glutamine + H2O = L-glutamate + NH4(+)</text>
        <dbReference type="Rhea" id="RHEA:15889"/>
        <dbReference type="ChEBI" id="CHEBI:15377"/>
        <dbReference type="ChEBI" id="CHEBI:28938"/>
        <dbReference type="ChEBI" id="CHEBI:29985"/>
        <dbReference type="ChEBI" id="CHEBI:58359"/>
    </reaction>
</comment>
<gene>
    <name evidence="11" type="primary">pyrG</name>
    <name evidence="14" type="ORF">US31_C0002G0046</name>
</gene>
<evidence type="ECO:0000256" key="4">
    <source>
        <dbReference type="ARBA" id="ARBA00022723"/>
    </source>
</evidence>
<evidence type="ECO:0000259" key="12">
    <source>
        <dbReference type="Pfam" id="PF00117"/>
    </source>
</evidence>
<feature type="binding site" evidence="11">
    <location>
        <position position="14"/>
    </location>
    <ligand>
        <name>CTP</name>
        <dbReference type="ChEBI" id="CHEBI:37563"/>
        <note>allosteric inhibitor</note>
    </ligand>
</feature>
<feature type="domain" description="Glutamine amidotransferase" evidence="12">
    <location>
        <begin position="309"/>
        <end position="567"/>
    </location>
</feature>
<feature type="binding site" evidence="11">
    <location>
        <position position="72"/>
    </location>
    <ligand>
        <name>ATP</name>
        <dbReference type="ChEBI" id="CHEBI:30616"/>
    </ligand>
</feature>
<dbReference type="GO" id="GO:0005829">
    <property type="term" value="C:cytosol"/>
    <property type="evidence" value="ECO:0007669"/>
    <property type="project" value="TreeGrafter"/>
</dbReference>
<feature type="binding site" evidence="11">
    <location>
        <position position="225"/>
    </location>
    <ligand>
        <name>UTP</name>
        <dbReference type="ChEBI" id="CHEBI:46398"/>
    </ligand>
</feature>
<feature type="binding site" evidence="11">
    <location>
        <begin position="149"/>
        <end position="151"/>
    </location>
    <ligand>
        <name>CTP</name>
        <dbReference type="ChEBI" id="CHEBI:37563"/>
        <note>allosteric inhibitor</note>
    </ligand>
</feature>
<evidence type="ECO:0000256" key="10">
    <source>
        <dbReference type="ARBA" id="ARBA00047781"/>
    </source>
</evidence>
<keyword evidence="3 11" id="KW-0436">Ligase</keyword>
<feature type="binding site" evidence="11">
    <location>
        <position position="142"/>
    </location>
    <ligand>
        <name>Mg(2+)</name>
        <dbReference type="ChEBI" id="CHEBI:18420"/>
    </ligand>
</feature>
<comment type="subunit">
    <text evidence="11">Homotetramer.</text>
</comment>
<dbReference type="InterPro" id="IPR033828">
    <property type="entry name" value="GATase1_CTP_Synthase"/>
</dbReference>
<feature type="binding site" evidence="11">
    <location>
        <begin position="391"/>
        <end position="394"/>
    </location>
    <ligand>
        <name>L-glutamine</name>
        <dbReference type="ChEBI" id="CHEBI:58359"/>
    </ligand>
</feature>
<dbReference type="EC" id="6.3.4.2" evidence="11"/>
<sequence>MKTKYIFVTGGVLSGLGKGVTAASIGNILKSHGFKIWMQKFDQYLNVDAGTLNPEEHGEVFVLDDGSETDLDLGHYERFIDTSLNKTSSIMSGQIYQAILEKERSGKYLGKTIQMIPHVTDEVKSRIFKAAEDSKCDFLITEIGGTIGDYEGTHFVEAIRQMKHDAGENNVLYVHVGFLPYLGASCELKGRPMQFSVHDLQAMGIQPDVLICRSDHPVKPSMIKKIALFTGVEEEAVIPLETVDTIYRVPLILEKYHLDQIISRKLKFHSKKQNNKKWQDFIQKIDPPAGGPKKKTIKIGLVGKYMGMKDTYFSITESLKTAAVWQNVKLELGWIDAEELEKSSKPEILKIMKEYSAICVPGGFGSRGIEGKILAIKYAREHKIPFLGLCYGMQLATIEFARNVANLKNANSTEIDPKTPHSVIHIMPEQEKKLLENNYGGSMRLGAYPCKLNKNSKTYNCYKLQSHPERSEGSLANARSKTSLEILRLTPQNDIISERHRHRYEFNNEYREILEQKGLVISGTSPDNRLVEIIELKNHPFFIATQFHPEFKSRPLSPHPLFMEFVKTAGHITK</sequence>
<feature type="binding site" evidence="11">
    <location>
        <position position="363"/>
    </location>
    <ligand>
        <name>L-glutamine</name>
        <dbReference type="ChEBI" id="CHEBI:58359"/>
    </ligand>
</feature>
<organism evidence="14 15">
    <name type="scientific">Berkelbacteria bacterium GW2011_GWA1_36_9</name>
    <dbReference type="NCBI Taxonomy" id="1618331"/>
    <lineage>
        <taxon>Bacteria</taxon>
        <taxon>Candidatus Berkelbacteria</taxon>
    </lineage>
</organism>
<dbReference type="CDD" id="cd01746">
    <property type="entry name" value="GATase1_CTP_Synthase"/>
    <property type="match status" value="1"/>
</dbReference>
<evidence type="ECO:0000256" key="8">
    <source>
        <dbReference type="ARBA" id="ARBA00022962"/>
    </source>
</evidence>
<evidence type="ECO:0000256" key="7">
    <source>
        <dbReference type="ARBA" id="ARBA00022842"/>
    </source>
</evidence>
<reference evidence="14 15" key="1">
    <citation type="journal article" date="2015" name="Nature">
        <title>rRNA introns, odd ribosomes, and small enigmatic genomes across a large radiation of phyla.</title>
        <authorList>
            <person name="Brown C.T."/>
            <person name="Hug L.A."/>
            <person name="Thomas B.C."/>
            <person name="Sharon I."/>
            <person name="Castelle C.J."/>
            <person name="Singh A."/>
            <person name="Wilkins M.J."/>
            <person name="Williams K.H."/>
            <person name="Banfield J.F."/>
        </authorList>
    </citation>
    <scope>NUCLEOTIDE SEQUENCE [LARGE SCALE GENOMIC DNA]</scope>
</reference>
<comment type="function">
    <text evidence="11">Catalyzes the ATP-dependent amination of UTP to CTP with either L-glutamine or ammonia as the source of nitrogen. Regulates intracellular CTP levels through interactions with the four ribonucleotide triphosphates.</text>
</comment>
<comment type="caution">
    <text evidence="14">The sequence shown here is derived from an EMBL/GenBank/DDBJ whole genome shotgun (WGS) entry which is preliminary data.</text>
</comment>
<feature type="binding site" evidence="11">
    <location>
        <position position="503"/>
    </location>
    <ligand>
        <name>L-glutamine</name>
        <dbReference type="ChEBI" id="CHEBI:58359"/>
    </ligand>
</feature>
<dbReference type="PANTHER" id="PTHR11550">
    <property type="entry name" value="CTP SYNTHASE"/>
    <property type="match status" value="1"/>
</dbReference>
<comment type="catalytic activity">
    <reaction evidence="11">
        <text>UTP + NH4(+) + ATP = CTP + ADP + phosphate + 2 H(+)</text>
        <dbReference type="Rhea" id="RHEA:16597"/>
        <dbReference type="ChEBI" id="CHEBI:15378"/>
        <dbReference type="ChEBI" id="CHEBI:28938"/>
        <dbReference type="ChEBI" id="CHEBI:30616"/>
        <dbReference type="ChEBI" id="CHEBI:37563"/>
        <dbReference type="ChEBI" id="CHEBI:43474"/>
        <dbReference type="ChEBI" id="CHEBI:46398"/>
        <dbReference type="ChEBI" id="CHEBI:456216"/>
    </reaction>
</comment>
<feature type="region of interest" description="Amidoligase domain" evidence="11">
    <location>
        <begin position="1"/>
        <end position="268"/>
    </location>
</feature>
<evidence type="ECO:0000256" key="5">
    <source>
        <dbReference type="ARBA" id="ARBA00022741"/>
    </source>
</evidence>
<keyword evidence="4 11" id="KW-0479">Metal-binding</keyword>
<feature type="active site" description="Nucleophile; for glutamine hydrolysis" evidence="11">
    <location>
        <position position="390"/>
    </location>
</feature>